<sequence>EGALHHTQNQQWHHGMLGHAVPAPHLKPLPPGPSTNQTAADASALPIVCDRRCPGE</sequence>
<keyword evidence="3" id="KW-1185">Reference proteome</keyword>
<proteinExistence type="predicted"/>
<dbReference type="Ensembl" id="ENSLBET00000040540.1">
    <property type="protein sequence ID" value="ENSLBEP00000038867.1"/>
    <property type="gene ID" value="ENSLBEG00000029056.1"/>
</dbReference>
<evidence type="ECO:0000256" key="1">
    <source>
        <dbReference type="SAM" id="MobiDB-lite"/>
    </source>
</evidence>
<reference evidence="2" key="1">
    <citation type="submission" date="2025-08" db="UniProtKB">
        <authorList>
            <consortium name="Ensembl"/>
        </authorList>
    </citation>
    <scope>IDENTIFICATION</scope>
</reference>
<dbReference type="GeneTree" id="ENSGT01140000286685"/>
<organism evidence="2 3">
    <name type="scientific">Labrus bergylta</name>
    <name type="common">ballan wrasse</name>
    <dbReference type="NCBI Taxonomy" id="56723"/>
    <lineage>
        <taxon>Eukaryota</taxon>
        <taxon>Metazoa</taxon>
        <taxon>Chordata</taxon>
        <taxon>Craniata</taxon>
        <taxon>Vertebrata</taxon>
        <taxon>Euteleostomi</taxon>
        <taxon>Actinopterygii</taxon>
        <taxon>Neopterygii</taxon>
        <taxon>Teleostei</taxon>
        <taxon>Neoteleostei</taxon>
        <taxon>Acanthomorphata</taxon>
        <taxon>Eupercaria</taxon>
        <taxon>Labriformes</taxon>
        <taxon>Labridae</taxon>
        <taxon>Labrus</taxon>
    </lineage>
</organism>
<protein>
    <submittedName>
        <fullName evidence="2">Uncharacterized protein</fullName>
    </submittedName>
</protein>
<reference evidence="2" key="2">
    <citation type="submission" date="2025-09" db="UniProtKB">
        <authorList>
            <consortium name="Ensembl"/>
        </authorList>
    </citation>
    <scope>IDENTIFICATION</scope>
</reference>
<dbReference type="Proteomes" id="UP000261660">
    <property type="component" value="Unplaced"/>
</dbReference>
<dbReference type="AlphaFoldDB" id="A0A3Q3GWP7"/>
<accession>A0A3Q3GWP7</accession>
<dbReference type="InParanoid" id="A0A3Q3GWP7"/>
<name>A0A3Q3GWP7_9LABR</name>
<evidence type="ECO:0000313" key="3">
    <source>
        <dbReference type="Proteomes" id="UP000261660"/>
    </source>
</evidence>
<evidence type="ECO:0000313" key="2">
    <source>
        <dbReference type="Ensembl" id="ENSLBEP00000038867.1"/>
    </source>
</evidence>
<feature type="region of interest" description="Disordered" evidence="1">
    <location>
        <begin position="19"/>
        <end position="43"/>
    </location>
</feature>